<accession>A0ABX1N5Q7</accession>
<dbReference type="InterPro" id="IPR025201">
    <property type="entry name" value="KdpD_TM"/>
</dbReference>
<dbReference type="PROSITE" id="PS50109">
    <property type="entry name" value="HIS_KIN"/>
    <property type="match status" value="1"/>
</dbReference>
<dbReference type="Pfam" id="PF13493">
    <property type="entry name" value="DUF4118"/>
    <property type="match status" value="1"/>
</dbReference>
<dbReference type="InterPro" id="IPR001789">
    <property type="entry name" value="Sig_transdc_resp-reg_receiver"/>
</dbReference>
<dbReference type="SUPFAM" id="SSF55874">
    <property type="entry name" value="ATPase domain of HSP90 chaperone/DNA topoisomerase II/histidine kinase"/>
    <property type="match status" value="1"/>
</dbReference>
<name>A0ABX1N5Q7_9RHOO</name>
<dbReference type="SMART" id="SM00448">
    <property type="entry name" value="REC"/>
    <property type="match status" value="1"/>
</dbReference>
<dbReference type="InterPro" id="IPR005467">
    <property type="entry name" value="His_kinase_dom"/>
</dbReference>
<dbReference type="SUPFAM" id="SSF52172">
    <property type="entry name" value="CheY-like"/>
    <property type="match status" value="1"/>
</dbReference>
<evidence type="ECO:0000256" key="7">
    <source>
        <dbReference type="ARBA" id="ARBA00022741"/>
    </source>
</evidence>
<evidence type="ECO:0000259" key="18">
    <source>
        <dbReference type="PROSITE" id="PS50113"/>
    </source>
</evidence>
<dbReference type="InterPro" id="IPR011006">
    <property type="entry name" value="CheY-like_superfamily"/>
</dbReference>
<comment type="caution">
    <text evidence="19">The sequence shown here is derived from an EMBL/GenBank/DDBJ whole genome shotgun (WGS) entry which is preliminary data.</text>
</comment>
<dbReference type="InterPro" id="IPR000700">
    <property type="entry name" value="PAS-assoc_C"/>
</dbReference>
<dbReference type="Pfam" id="PF08448">
    <property type="entry name" value="PAS_4"/>
    <property type="match status" value="2"/>
</dbReference>
<evidence type="ECO:0000256" key="10">
    <source>
        <dbReference type="ARBA" id="ARBA00022989"/>
    </source>
</evidence>
<dbReference type="SUPFAM" id="SSF47384">
    <property type="entry name" value="Homodimeric domain of signal transducing histidine kinase"/>
    <property type="match status" value="1"/>
</dbReference>
<dbReference type="EC" id="2.7.13.3" evidence="3"/>
<feature type="domain" description="PAS" evidence="17">
    <location>
        <begin position="276"/>
        <end position="345"/>
    </location>
</feature>
<evidence type="ECO:0000313" key="20">
    <source>
        <dbReference type="Proteomes" id="UP000601990"/>
    </source>
</evidence>
<dbReference type="InterPro" id="IPR035965">
    <property type="entry name" value="PAS-like_dom_sf"/>
</dbReference>
<evidence type="ECO:0000259" key="17">
    <source>
        <dbReference type="PROSITE" id="PS50112"/>
    </source>
</evidence>
<dbReference type="PANTHER" id="PTHR43547">
    <property type="entry name" value="TWO-COMPONENT HISTIDINE KINASE"/>
    <property type="match status" value="1"/>
</dbReference>
<gene>
    <name evidence="19" type="ORF">GO608_14800</name>
</gene>
<keyword evidence="4 13" id="KW-0597">Phosphoprotein</keyword>
<keyword evidence="12 14" id="KW-0472">Membrane</keyword>
<dbReference type="Proteomes" id="UP000601990">
    <property type="component" value="Unassembled WGS sequence"/>
</dbReference>
<dbReference type="CDD" id="cd16922">
    <property type="entry name" value="HATPase_EvgS-ArcB-TorS-like"/>
    <property type="match status" value="1"/>
</dbReference>
<keyword evidence="20" id="KW-1185">Reference proteome</keyword>
<organism evidence="19 20">
    <name type="scientific">Aromatoleum buckelii</name>
    <dbReference type="NCBI Taxonomy" id="200254"/>
    <lineage>
        <taxon>Bacteria</taxon>
        <taxon>Pseudomonadati</taxon>
        <taxon>Pseudomonadota</taxon>
        <taxon>Betaproteobacteria</taxon>
        <taxon>Rhodocyclales</taxon>
        <taxon>Rhodocyclaceae</taxon>
        <taxon>Aromatoleum</taxon>
    </lineage>
</organism>
<feature type="modified residue" description="4-aspartylphosphate" evidence="13">
    <location>
        <position position="708"/>
    </location>
</feature>
<dbReference type="InterPro" id="IPR013656">
    <property type="entry name" value="PAS_4"/>
</dbReference>
<evidence type="ECO:0000259" key="15">
    <source>
        <dbReference type="PROSITE" id="PS50109"/>
    </source>
</evidence>
<evidence type="ECO:0000256" key="4">
    <source>
        <dbReference type="ARBA" id="ARBA00022553"/>
    </source>
</evidence>
<keyword evidence="7" id="KW-0547">Nucleotide-binding</keyword>
<evidence type="ECO:0000313" key="19">
    <source>
        <dbReference type="EMBL" id="NMF94595.1"/>
    </source>
</evidence>
<dbReference type="RefSeq" id="WP_169199818.1">
    <property type="nucleotide sequence ID" value="NZ_WTVH02000009.1"/>
</dbReference>
<evidence type="ECO:0000256" key="14">
    <source>
        <dbReference type="SAM" id="Phobius"/>
    </source>
</evidence>
<evidence type="ECO:0000256" key="13">
    <source>
        <dbReference type="PROSITE-ProRule" id="PRU00169"/>
    </source>
</evidence>
<dbReference type="InterPro" id="IPR000014">
    <property type="entry name" value="PAS"/>
</dbReference>
<dbReference type="SMART" id="SM00091">
    <property type="entry name" value="PAS"/>
    <property type="match status" value="2"/>
</dbReference>
<dbReference type="Pfam" id="PF00512">
    <property type="entry name" value="HisKA"/>
    <property type="match status" value="1"/>
</dbReference>
<evidence type="ECO:0000256" key="5">
    <source>
        <dbReference type="ARBA" id="ARBA00022679"/>
    </source>
</evidence>
<evidence type="ECO:0000256" key="1">
    <source>
        <dbReference type="ARBA" id="ARBA00000085"/>
    </source>
</evidence>
<dbReference type="EMBL" id="WTVH01000033">
    <property type="protein sequence ID" value="NMF94595.1"/>
    <property type="molecule type" value="Genomic_DNA"/>
</dbReference>
<dbReference type="PRINTS" id="PR00344">
    <property type="entry name" value="BCTRLSENSOR"/>
</dbReference>
<proteinExistence type="predicted"/>
<feature type="domain" description="PAS" evidence="17">
    <location>
        <begin position="138"/>
        <end position="211"/>
    </location>
</feature>
<feature type="domain" description="Histidine kinase" evidence="15">
    <location>
        <begin position="421"/>
        <end position="639"/>
    </location>
</feature>
<feature type="transmembrane region" description="Helical" evidence="14">
    <location>
        <begin position="55"/>
        <end position="72"/>
    </location>
</feature>
<evidence type="ECO:0000256" key="12">
    <source>
        <dbReference type="ARBA" id="ARBA00023136"/>
    </source>
</evidence>
<feature type="domain" description="PAC" evidence="18">
    <location>
        <begin position="216"/>
        <end position="268"/>
    </location>
</feature>
<dbReference type="Gene3D" id="3.30.565.10">
    <property type="entry name" value="Histidine kinase-like ATPase, C-terminal domain"/>
    <property type="match status" value="1"/>
</dbReference>
<keyword evidence="10 14" id="KW-1133">Transmembrane helix</keyword>
<dbReference type="Pfam" id="PF02518">
    <property type="entry name" value="HATPase_c"/>
    <property type="match status" value="1"/>
</dbReference>
<comment type="catalytic activity">
    <reaction evidence="1">
        <text>ATP + protein L-histidine = ADP + protein N-phospho-L-histidine.</text>
        <dbReference type="EC" id="2.7.13.3"/>
    </reaction>
</comment>
<feature type="domain" description="Response regulatory" evidence="16">
    <location>
        <begin position="659"/>
        <end position="775"/>
    </location>
</feature>
<dbReference type="InterPro" id="IPR003594">
    <property type="entry name" value="HATPase_dom"/>
</dbReference>
<evidence type="ECO:0000259" key="16">
    <source>
        <dbReference type="PROSITE" id="PS50110"/>
    </source>
</evidence>
<dbReference type="InterPro" id="IPR003661">
    <property type="entry name" value="HisK_dim/P_dom"/>
</dbReference>
<dbReference type="Pfam" id="PF00072">
    <property type="entry name" value="Response_reg"/>
    <property type="match status" value="1"/>
</dbReference>
<dbReference type="Gene3D" id="1.20.120.620">
    <property type="entry name" value="Backbone structure of the membrane domain of e. Coli histidine kinase receptor kdpd"/>
    <property type="match status" value="1"/>
</dbReference>
<dbReference type="PROSITE" id="PS50113">
    <property type="entry name" value="PAC"/>
    <property type="match status" value="1"/>
</dbReference>
<reference evidence="19" key="1">
    <citation type="submission" date="2019-12" db="EMBL/GenBank/DDBJ databases">
        <title>Comparative genomics gives insights into the taxonomy of the Azoarcus-Aromatoleum group and reveals separate origins of nif in the plant-associated Azoarcus and non-plant-associated Aromatoleum sub-groups.</title>
        <authorList>
            <person name="Lafos M."/>
            <person name="Maluk M."/>
            <person name="Batista M."/>
            <person name="Junghare M."/>
            <person name="Carmona M."/>
            <person name="Faoro H."/>
            <person name="Cruz L.M."/>
            <person name="Battistoni F."/>
            <person name="De Souza E."/>
            <person name="Pedrosa F."/>
            <person name="Chen W.-M."/>
            <person name="Poole P.S."/>
            <person name="Dixon R.A."/>
            <person name="James E.K."/>
        </authorList>
    </citation>
    <scope>NUCLEOTIDE SEQUENCE</scope>
    <source>
        <strain evidence="19">U120</strain>
    </source>
</reference>
<dbReference type="Gene3D" id="3.30.450.20">
    <property type="entry name" value="PAS domain"/>
    <property type="match status" value="2"/>
</dbReference>
<dbReference type="PROSITE" id="PS50112">
    <property type="entry name" value="PAS"/>
    <property type="match status" value="2"/>
</dbReference>
<dbReference type="SUPFAM" id="SSF55785">
    <property type="entry name" value="PYP-like sensor domain (PAS domain)"/>
    <property type="match status" value="2"/>
</dbReference>
<dbReference type="PROSITE" id="PS50110">
    <property type="entry name" value="RESPONSE_REGULATORY"/>
    <property type="match status" value="1"/>
</dbReference>
<protein>
    <recommendedName>
        <fullName evidence="3">histidine kinase</fullName>
        <ecNumber evidence="3">2.7.13.3</ecNumber>
    </recommendedName>
</protein>
<evidence type="ECO:0000256" key="8">
    <source>
        <dbReference type="ARBA" id="ARBA00022777"/>
    </source>
</evidence>
<dbReference type="SMART" id="SM00388">
    <property type="entry name" value="HisKA"/>
    <property type="match status" value="1"/>
</dbReference>
<comment type="subcellular location">
    <subcellularLocation>
        <location evidence="2">Membrane</location>
        <topology evidence="2">Multi-pass membrane protein</topology>
    </subcellularLocation>
</comment>
<keyword evidence="6 14" id="KW-0812">Transmembrane</keyword>
<dbReference type="NCBIfam" id="TIGR00229">
    <property type="entry name" value="sensory_box"/>
    <property type="match status" value="2"/>
</dbReference>
<dbReference type="CDD" id="cd00082">
    <property type="entry name" value="HisKA"/>
    <property type="match status" value="1"/>
</dbReference>
<keyword evidence="11" id="KW-0902">Two-component regulatory system</keyword>
<evidence type="ECO:0000256" key="3">
    <source>
        <dbReference type="ARBA" id="ARBA00012438"/>
    </source>
</evidence>
<dbReference type="PANTHER" id="PTHR43547:SF2">
    <property type="entry name" value="HYBRID SIGNAL TRANSDUCTION HISTIDINE KINASE C"/>
    <property type="match status" value="1"/>
</dbReference>
<dbReference type="Gene3D" id="1.10.287.130">
    <property type="match status" value="1"/>
</dbReference>
<feature type="transmembrane region" description="Helical" evidence="14">
    <location>
        <begin position="30"/>
        <end position="49"/>
    </location>
</feature>
<sequence>MTESRPATVGVGLGVFGDVKCADNRRRATNGFVVAVAAVAIASAGRWLLDPWLGGNLPFFTFYFALLVAAWYGGLKPGLTAVVLGLAIGIYFFAPPRLAWPVDSIINRFDALRFALIGVCLAGICESLHRYRRRAEQREDVLRVTLASVGDGVITTDPEGQVRYLNPVAEALTGWRVAEARGAALETVFRIVREDTREPVENPCARALLDGTIVGLANHTLLITRDGAERPIDDSASPIRDRHGRVFGCVLIFRDVSSRRNTETALRRRETELRERHDELQNIYDTNPAGMALLDRDLRFVRINRRLAEMNGLPAEAHIGRTVREVVPSAADKVEPGLRRVLQTGEPLTGVELTCETSARPGVERTWLESWHPLRGANGVLAGINIVAVEITDRKRDELRIYELMTELKDADRRKDEFLATLAHELRGPLAPLSNMIGAMKLAEGDPELLRQARETMERQLAQMVRLVDDLLDVARITRDKLELRMARVELASVMYQAAETSRPLAQALRHEIVVRPPSEPIYLHADPVRLTQVFSNLLNNACKYTEPDGRVTISAERDGNDALVTVHDTGIGIPADKLESVFEMFSQVDHALDRSQGGLGIGLMLVKRLVELHGGTVRAASEGAGKGSEFTVRLPILVGELPPPPEARGAPSPALPRRVLIVDDNADSAQSLATLLGISGHAAHVALDGLDALRLAEALRPDVILLDIGLPGLNGYEVCRRMREQPWGKDILVVAMTGWGQDEDRRRSRDSGFDHHLVKPIDYAELAQLLADTGSVITS</sequence>
<dbReference type="Gene3D" id="3.40.50.2300">
    <property type="match status" value="1"/>
</dbReference>
<keyword evidence="9" id="KW-0067">ATP-binding</keyword>
<keyword evidence="5" id="KW-0808">Transferase</keyword>
<feature type="transmembrane region" description="Helical" evidence="14">
    <location>
        <begin position="79"/>
        <end position="99"/>
    </location>
</feature>
<evidence type="ECO:0000256" key="11">
    <source>
        <dbReference type="ARBA" id="ARBA00023012"/>
    </source>
</evidence>
<evidence type="ECO:0000256" key="9">
    <source>
        <dbReference type="ARBA" id="ARBA00022840"/>
    </source>
</evidence>
<dbReference type="InterPro" id="IPR038318">
    <property type="entry name" value="KdpD_sf"/>
</dbReference>
<dbReference type="InterPro" id="IPR004358">
    <property type="entry name" value="Sig_transdc_His_kin-like_C"/>
</dbReference>
<dbReference type="SMART" id="SM00387">
    <property type="entry name" value="HATPase_c"/>
    <property type="match status" value="1"/>
</dbReference>
<evidence type="ECO:0000256" key="6">
    <source>
        <dbReference type="ARBA" id="ARBA00022692"/>
    </source>
</evidence>
<evidence type="ECO:0000256" key="2">
    <source>
        <dbReference type="ARBA" id="ARBA00004141"/>
    </source>
</evidence>
<keyword evidence="8" id="KW-0418">Kinase</keyword>
<dbReference type="CDD" id="cd00130">
    <property type="entry name" value="PAS"/>
    <property type="match status" value="2"/>
</dbReference>
<dbReference type="CDD" id="cd17580">
    <property type="entry name" value="REC_2_DhkD-like"/>
    <property type="match status" value="1"/>
</dbReference>
<dbReference type="InterPro" id="IPR036097">
    <property type="entry name" value="HisK_dim/P_sf"/>
</dbReference>
<dbReference type="InterPro" id="IPR036890">
    <property type="entry name" value="HATPase_C_sf"/>
</dbReference>